<evidence type="ECO:0000313" key="1">
    <source>
        <dbReference type="EMBL" id="PWT41904.1"/>
    </source>
</evidence>
<protein>
    <recommendedName>
        <fullName evidence="3">DUF4352 domain-containing protein</fullName>
    </recommendedName>
</protein>
<proteinExistence type="predicted"/>
<sequence length="201" mass="22238">MKKIGIVTAGILSLFCLSGCTSNKNSLKISPDQPLTKVGQYHEADSENPKLTLISIKDMDTTKKNSDISFKFGKAKLIKVEATKDSQLENDEGNMGIKLPKTYYQYQLDYTLKNNSDHIISDEGADIILPNGKQLSTNEGAIDSLIGEKIQPHAEKDGFIQAKVNKSDKDKLSKFKFVTPELDNANGERLGMHQITVKFGE</sequence>
<dbReference type="EMBL" id="QGHT01000017">
    <property type="protein sequence ID" value="PWT41904.1"/>
    <property type="molecule type" value="Genomic_DNA"/>
</dbReference>
<evidence type="ECO:0000313" key="2">
    <source>
        <dbReference type="Proteomes" id="UP000245980"/>
    </source>
</evidence>
<reference evidence="1 2" key="1">
    <citation type="journal article" date="2018" name="Front. Microbiol.">
        <title>Comparative Genomics of the Herbivore Gut Symbiont Lactobacillus reuteri Reveals Genetic Diversity and Lifestyle Adaptation.</title>
        <authorList>
            <person name="Zhao J."/>
        </authorList>
    </citation>
    <scope>NUCLEOTIDE SEQUENCE [LARGE SCALE GENOMIC DNA]</scope>
    <source>
        <strain evidence="1 2">LR10</strain>
    </source>
</reference>
<accession>A0A855XCH1</accession>
<gene>
    <name evidence="1" type="ORF">DKZ22_05420</name>
</gene>
<comment type="caution">
    <text evidence="1">The sequence shown here is derived from an EMBL/GenBank/DDBJ whole genome shotgun (WGS) entry which is preliminary data.</text>
</comment>
<dbReference type="RefSeq" id="WP_109915852.1">
    <property type="nucleotide sequence ID" value="NZ_QGHP01000014.1"/>
</dbReference>
<dbReference type="AlphaFoldDB" id="A0A855XCH1"/>
<evidence type="ECO:0008006" key="3">
    <source>
        <dbReference type="Google" id="ProtNLM"/>
    </source>
</evidence>
<organism evidence="1 2">
    <name type="scientific">Limosilactobacillus reuteri</name>
    <name type="common">Lactobacillus reuteri</name>
    <dbReference type="NCBI Taxonomy" id="1598"/>
    <lineage>
        <taxon>Bacteria</taxon>
        <taxon>Bacillati</taxon>
        <taxon>Bacillota</taxon>
        <taxon>Bacilli</taxon>
        <taxon>Lactobacillales</taxon>
        <taxon>Lactobacillaceae</taxon>
        <taxon>Limosilactobacillus</taxon>
    </lineage>
</organism>
<dbReference type="Proteomes" id="UP000245980">
    <property type="component" value="Unassembled WGS sequence"/>
</dbReference>
<name>A0A855XCH1_LIMRT</name>